<keyword evidence="3" id="KW-1185">Reference proteome</keyword>
<accession>A0A1M5A217</accession>
<proteinExistence type="predicted"/>
<gene>
    <name evidence="2" type="ORF">SAMN02745190_02171</name>
</gene>
<name>A0A1M5A217_9FIRM</name>
<evidence type="ECO:0000313" key="3">
    <source>
        <dbReference type="Proteomes" id="UP000184404"/>
    </source>
</evidence>
<dbReference type="InterPro" id="IPR050765">
    <property type="entry name" value="Riboflavin_Biosynth_HTPR"/>
</dbReference>
<dbReference type="InterPro" id="IPR002734">
    <property type="entry name" value="RibDG_C"/>
</dbReference>
<feature type="domain" description="Bacterial bifunctional deaminase-reductase C-terminal" evidence="1">
    <location>
        <begin position="2"/>
        <end position="155"/>
    </location>
</feature>
<evidence type="ECO:0000313" key="2">
    <source>
        <dbReference type="EMBL" id="SHF24349.1"/>
    </source>
</evidence>
<dbReference type="Pfam" id="PF01872">
    <property type="entry name" value="RibD_C"/>
    <property type="match status" value="1"/>
</dbReference>
<dbReference type="RefSeq" id="WP_072936287.1">
    <property type="nucleotide sequence ID" value="NZ_FQUG01000010.1"/>
</dbReference>
<dbReference type="STRING" id="1123243.SAMN02745190_02171"/>
<dbReference type="OrthoDB" id="195113at2"/>
<protein>
    <submittedName>
        <fullName evidence="2">Dihydrofolate reductase</fullName>
    </submittedName>
</protein>
<dbReference type="EMBL" id="FQUG01000010">
    <property type="protein sequence ID" value="SHF24349.1"/>
    <property type="molecule type" value="Genomic_DNA"/>
</dbReference>
<dbReference type="InterPro" id="IPR024072">
    <property type="entry name" value="DHFR-like_dom_sf"/>
</dbReference>
<dbReference type="AlphaFoldDB" id="A0A1M5A217"/>
<dbReference type="Proteomes" id="UP000184404">
    <property type="component" value="Unassembled WGS sequence"/>
</dbReference>
<dbReference type="PANTHER" id="PTHR38011">
    <property type="entry name" value="DIHYDROFOLATE REDUCTASE FAMILY PROTEIN (AFU_ORTHOLOGUE AFUA_8G06820)"/>
    <property type="match status" value="1"/>
</dbReference>
<organism evidence="2 3">
    <name type="scientific">Schwartzia succinivorans DSM 10502</name>
    <dbReference type="NCBI Taxonomy" id="1123243"/>
    <lineage>
        <taxon>Bacteria</taxon>
        <taxon>Bacillati</taxon>
        <taxon>Bacillota</taxon>
        <taxon>Negativicutes</taxon>
        <taxon>Selenomonadales</taxon>
        <taxon>Selenomonadaceae</taxon>
        <taxon>Schwartzia</taxon>
    </lineage>
</organism>
<dbReference type="GO" id="GO:0009231">
    <property type="term" value="P:riboflavin biosynthetic process"/>
    <property type="evidence" value="ECO:0007669"/>
    <property type="project" value="InterPro"/>
</dbReference>
<sequence length="174" mass="19023">MKITMVMVMSADGLVTHGEDGPSFDWASLEDRAAFLECVRGADAVITGSGSFAAEKDMKRPYYVLTNREGLPSFKNVFYVHGSAGDIASRAAADGHENVLLLGGPKTNALFLKEGLVDRVLLTIEPRFFGVGKTLSLGTMLDIHLQLCSVQRLNERGTLLLEYELLKAREEKDS</sequence>
<dbReference type="GO" id="GO:0008703">
    <property type="term" value="F:5-amino-6-(5-phosphoribosylamino)uracil reductase activity"/>
    <property type="evidence" value="ECO:0007669"/>
    <property type="project" value="InterPro"/>
</dbReference>
<reference evidence="2 3" key="1">
    <citation type="submission" date="2016-11" db="EMBL/GenBank/DDBJ databases">
        <authorList>
            <person name="Jaros S."/>
            <person name="Januszkiewicz K."/>
            <person name="Wedrychowicz H."/>
        </authorList>
    </citation>
    <scope>NUCLEOTIDE SEQUENCE [LARGE SCALE GENOMIC DNA]</scope>
    <source>
        <strain evidence="2 3">DSM 10502</strain>
    </source>
</reference>
<dbReference type="Gene3D" id="3.40.430.10">
    <property type="entry name" value="Dihydrofolate Reductase, subunit A"/>
    <property type="match status" value="1"/>
</dbReference>
<evidence type="ECO:0000259" key="1">
    <source>
        <dbReference type="Pfam" id="PF01872"/>
    </source>
</evidence>
<dbReference type="SUPFAM" id="SSF53597">
    <property type="entry name" value="Dihydrofolate reductase-like"/>
    <property type="match status" value="1"/>
</dbReference>
<dbReference type="PANTHER" id="PTHR38011:SF11">
    <property type="entry name" value="2,5-DIAMINO-6-RIBOSYLAMINO-4(3H)-PYRIMIDINONE 5'-PHOSPHATE REDUCTASE"/>
    <property type="match status" value="1"/>
</dbReference>